<evidence type="ECO:0000313" key="1">
    <source>
        <dbReference type="EMBL" id="MEX8193892.1"/>
    </source>
</evidence>
<dbReference type="EMBL" id="JBFYGN010000015">
    <property type="protein sequence ID" value="MEX8193892.1"/>
    <property type="molecule type" value="Genomic_DNA"/>
</dbReference>
<evidence type="ECO:0000313" key="2">
    <source>
        <dbReference type="Proteomes" id="UP001561046"/>
    </source>
</evidence>
<dbReference type="InterPro" id="IPR012347">
    <property type="entry name" value="Ferritin-like"/>
</dbReference>
<dbReference type="Pfam" id="PF13668">
    <property type="entry name" value="Ferritin_2"/>
    <property type="match status" value="1"/>
</dbReference>
<proteinExistence type="predicted"/>
<accession>A0ABV3ZWA6</accession>
<comment type="caution">
    <text evidence="1">The sequence shown here is derived from an EMBL/GenBank/DDBJ whole genome shotgun (WGS) entry which is preliminary data.</text>
</comment>
<dbReference type="InterPro" id="IPR009078">
    <property type="entry name" value="Ferritin-like_SF"/>
</dbReference>
<keyword evidence="2" id="KW-1185">Reference proteome</keyword>
<organism evidence="1 2">
    <name type="scientific">Comamonas guangdongensis</name>
    <dbReference type="NCBI Taxonomy" id="510515"/>
    <lineage>
        <taxon>Bacteria</taxon>
        <taxon>Pseudomonadati</taxon>
        <taxon>Pseudomonadota</taxon>
        <taxon>Betaproteobacteria</taxon>
        <taxon>Burkholderiales</taxon>
        <taxon>Comamonadaceae</taxon>
        <taxon>Comamonas</taxon>
    </lineage>
</organism>
<dbReference type="CDD" id="cd00657">
    <property type="entry name" value="Ferritin_like"/>
    <property type="match status" value="1"/>
</dbReference>
<dbReference type="RefSeq" id="WP_369339087.1">
    <property type="nucleotide sequence ID" value="NZ_JBFYGN010000015.1"/>
</dbReference>
<dbReference type="Gene3D" id="1.20.1260.10">
    <property type="match status" value="1"/>
</dbReference>
<reference evidence="1 2" key="1">
    <citation type="journal article" date="2013" name="Int. J. Syst. Evol. Microbiol.">
        <title>Comamonas guangdongensis sp. nov., isolated from subterranean forest sediment, and emended description of the genus Comamonas.</title>
        <authorList>
            <person name="Zhang J."/>
            <person name="Wang Y."/>
            <person name="Zhou S."/>
            <person name="Wu C."/>
            <person name="He J."/>
            <person name="Li F."/>
        </authorList>
    </citation>
    <scope>NUCLEOTIDE SEQUENCE [LARGE SCALE GENOMIC DNA]</scope>
    <source>
        <strain evidence="1 2">CCTCC AB2011133</strain>
    </source>
</reference>
<gene>
    <name evidence="1" type="ORF">AB6724_13690</name>
</gene>
<dbReference type="SUPFAM" id="SSF47240">
    <property type="entry name" value="Ferritin-like"/>
    <property type="match status" value="1"/>
</dbReference>
<sequence length="197" mass="20507">MSTNYFEGRSSPMASRRGFLGTTGTLSAVAVAMLAGREALAQGMGNDPARDVSILNVALGLEHEAINAYQLGAGSGLLQKPVLDVALLFQSHHKAHRDALIATIQKLGGKPVAEASMQTYAESLRAGTLKSQNDVLALAARLELGATNAYLGVITAFESRDLAKVAGRLAADESMHYTALTSALGRPLPTNALSFGG</sequence>
<dbReference type="InterPro" id="IPR006311">
    <property type="entry name" value="TAT_signal"/>
</dbReference>
<name>A0ABV3ZWA6_9BURK</name>
<protein>
    <submittedName>
        <fullName evidence="1">Ferritin-like domain-containing protein</fullName>
    </submittedName>
</protein>
<dbReference type="Proteomes" id="UP001561046">
    <property type="component" value="Unassembled WGS sequence"/>
</dbReference>
<dbReference type="PROSITE" id="PS51318">
    <property type="entry name" value="TAT"/>
    <property type="match status" value="1"/>
</dbReference>